<dbReference type="SUPFAM" id="SSF48371">
    <property type="entry name" value="ARM repeat"/>
    <property type="match status" value="1"/>
</dbReference>
<dbReference type="EMBL" id="CP158298">
    <property type="protein sequence ID" value="XBV84139.1"/>
    <property type="molecule type" value="Genomic_DNA"/>
</dbReference>
<dbReference type="RefSeq" id="WP_350242177.1">
    <property type="nucleotide sequence ID" value="NZ_CP158298.1"/>
</dbReference>
<keyword evidence="2" id="KW-0614">Plasmid</keyword>
<gene>
    <name evidence="2" type="ORF">ABOD76_03535</name>
</gene>
<evidence type="ECO:0000256" key="1">
    <source>
        <dbReference type="SAM" id="MobiDB-lite"/>
    </source>
</evidence>
<accession>A0AAU7U6R0</accession>
<reference evidence="2" key="1">
    <citation type="submission" date="2024-06" db="EMBL/GenBank/DDBJ databases">
        <title>Draft Genome Sequence of Deinococcus sonorensis Type Strain KR-87, a Biofilm Producing Representative of the Genus Deinococcus.</title>
        <authorList>
            <person name="Boren L.S."/>
            <person name="Grosso R.A."/>
            <person name="Hugenberg-Cox A.N."/>
            <person name="Hill J.T.E."/>
            <person name="Albert C.M."/>
            <person name="Tuohy J.M."/>
        </authorList>
    </citation>
    <scope>NUCLEOTIDE SEQUENCE</scope>
    <source>
        <strain evidence="2">KR-87</strain>
        <plasmid evidence="2">pDson03</plasmid>
    </source>
</reference>
<evidence type="ECO:0000313" key="2">
    <source>
        <dbReference type="EMBL" id="XBV84139.1"/>
    </source>
</evidence>
<dbReference type="KEGG" id="dsc:ABOD76_03535"/>
<feature type="region of interest" description="Disordered" evidence="1">
    <location>
        <begin position="98"/>
        <end position="148"/>
    </location>
</feature>
<protein>
    <submittedName>
        <fullName evidence="2">HEAT repeat domain-containing protein</fullName>
    </submittedName>
</protein>
<dbReference type="InterPro" id="IPR004155">
    <property type="entry name" value="PBS_lyase_HEAT"/>
</dbReference>
<organism evidence="2">
    <name type="scientific">Deinococcus sonorensis KR-87</name>
    <dbReference type="NCBI Taxonomy" id="694439"/>
    <lineage>
        <taxon>Bacteria</taxon>
        <taxon>Thermotogati</taxon>
        <taxon>Deinococcota</taxon>
        <taxon>Deinococci</taxon>
        <taxon>Deinococcales</taxon>
        <taxon>Deinococcaceae</taxon>
        <taxon>Deinococcus</taxon>
    </lineage>
</organism>
<proteinExistence type="predicted"/>
<geneLocation type="plasmid" evidence="2">
    <name>pDson03</name>
</geneLocation>
<dbReference type="Pfam" id="PF13646">
    <property type="entry name" value="HEAT_2"/>
    <property type="match status" value="1"/>
</dbReference>
<dbReference type="AlphaFoldDB" id="A0AAU7U6R0"/>
<name>A0AAU7U6R0_9DEIO</name>
<dbReference type="SMART" id="SM00567">
    <property type="entry name" value="EZ_HEAT"/>
    <property type="match status" value="2"/>
</dbReference>
<sequence length="148" mass="16102">MLDQEQDRVVRQGWVLTLGRVPQDEMRAALVRLLQTERSPVVLSALIRRVRDQRLVQAIPALVALTEHEDGVLRLEAATALGELGDERVRPALQRLLTQHETPGRQDPSGSGMMDGHTIAAAQEAFARLGQDCSPDSAPPEAQPSAAS</sequence>
<dbReference type="InterPro" id="IPR011989">
    <property type="entry name" value="ARM-like"/>
</dbReference>
<dbReference type="InterPro" id="IPR016024">
    <property type="entry name" value="ARM-type_fold"/>
</dbReference>
<dbReference type="Gene3D" id="1.25.10.10">
    <property type="entry name" value="Leucine-rich Repeat Variant"/>
    <property type="match status" value="1"/>
</dbReference>